<dbReference type="Proteomes" id="UP000827872">
    <property type="component" value="Linkage Group LG16"/>
</dbReference>
<keyword evidence="2" id="KW-1185">Reference proteome</keyword>
<proteinExistence type="predicted"/>
<evidence type="ECO:0000313" key="1">
    <source>
        <dbReference type="EMBL" id="KAH7990619.1"/>
    </source>
</evidence>
<protein>
    <submittedName>
        <fullName evidence="1">Uncharacterized protein</fullName>
    </submittedName>
</protein>
<evidence type="ECO:0000313" key="2">
    <source>
        <dbReference type="Proteomes" id="UP000827872"/>
    </source>
</evidence>
<organism evidence="1 2">
    <name type="scientific">Sphaerodactylus townsendi</name>
    <dbReference type="NCBI Taxonomy" id="933632"/>
    <lineage>
        <taxon>Eukaryota</taxon>
        <taxon>Metazoa</taxon>
        <taxon>Chordata</taxon>
        <taxon>Craniata</taxon>
        <taxon>Vertebrata</taxon>
        <taxon>Euteleostomi</taxon>
        <taxon>Lepidosauria</taxon>
        <taxon>Squamata</taxon>
        <taxon>Bifurcata</taxon>
        <taxon>Gekkota</taxon>
        <taxon>Sphaerodactylidae</taxon>
        <taxon>Sphaerodactylus</taxon>
    </lineage>
</organism>
<sequence>MKPLSFFVILVASVLARINSSPLNFRGMIEKITGKNVLIYFNGYGCYCGKDGKGKPRDEIDMCCFNHSCCYDRLDFDKCHPLIEHYNFLIVNDDVRCENEEKSRCPTWVCECDREASLCFRRKAKTYNKFFHHYPAVLCTEATPKCPAGEGVVQEENLSTTPLNKQTLP</sequence>
<reference evidence="1" key="1">
    <citation type="submission" date="2021-08" db="EMBL/GenBank/DDBJ databases">
        <title>The first chromosome-level gecko genome reveals the dynamic sex chromosomes of Neotropical dwarf geckos (Sphaerodactylidae: Sphaerodactylus).</title>
        <authorList>
            <person name="Pinto B.J."/>
            <person name="Keating S.E."/>
            <person name="Gamble T."/>
        </authorList>
    </citation>
    <scope>NUCLEOTIDE SEQUENCE</scope>
    <source>
        <strain evidence="1">TG3544</strain>
    </source>
</reference>
<dbReference type="EMBL" id="CM037629">
    <property type="protein sequence ID" value="KAH7990619.1"/>
    <property type="molecule type" value="Genomic_DNA"/>
</dbReference>
<accession>A0ACB8EDN1</accession>
<comment type="caution">
    <text evidence="1">The sequence shown here is derived from an EMBL/GenBank/DDBJ whole genome shotgun (WGS) entry which is preliminary data.</text>
</comment>
<gene>
    <name evidence="1" type="ORF">K3G42_009344</name>
</gene>
<name>A0ACB8EDN1_9SAUR</name>